<evidence type="ECO:0000313" key="8">
    <source>
        <dbReference type="Proteomes" id="UP001163266"/>
    </source>
</evidence>
<dbReference type="InterPro" id="IPR027469">
    <property type="entry name" value="Cation_efflux_TMD_sf"/>
</dbReference>
<reference evidence="7" key="1">
    <citation type="submission" date="2022-10" db="EMBL/GenBank/DDBJ databases">
        <title>Complete genome sequence of Schlegelella aquatica LMG 23380.</title>
        <authorList>
            <person name="Musilova J."/>
            <person name="Kourilova X."/>
            <person name="Bezdicek M."/>
            <person name="Hermankova K."/>
            <person name="Obruca S."/>
            <person name="Sedlar K."/>
        </authorList>
    </citation>
    <scope>NUCLEOTIDE SEQUENCE</scope>
    <source>
        <strain evidence="7">LMG 23380</strain>
    </source>
</reference>
<feature type="transmembrane region" description="Helical" evidence="5">
    <location>
        <begin position="24"/>
        <end position="46"/>
    </location>
</feature>
<proteinExistence type="predicted"/>
<keyword evidence="3 5" id="KW-1133">Transmembrane helix</keyword>
<evidence type="ECO:0000256" key="2">
    <source>
        <dbReference type="ARBA" id="ARBA00022692"/>
    </source>
</evidence>
<evidence type="ECO:0000256" key="5">
    <source>
        <dbReference type="SAM" id="Phobius"/>
    </source>
</evidence>
<evidence type="ECO:0000256" key="1">
    <source>
        <dbReference type="ARBA" id="ARBA00004141"/>
    </source>
</evidence>
<dbReference type="Gene3D" id="1.20.1510.10">
    <property type="entry name" value="Cation efflux protein transmembrane domain"/>
    <property type="match status" value="1"/>
</dbReference>
<organism evidence="7 8">
    <name type="scientific">Caldimonas aquatica</name>
    <dbReference type="NCBI Taxonomy" id="376175"/>
    <lineage>
        <taxon>Bacteria</taxon>
        <taxon>Pseudomonadati</taxon>
        <taxon>Pseudomonadota</taxon>
        <taxon>Betaproteobacteria</taxon>
        <taxon>Burkholderiales</taxon>
        <taxon>Sphaerotilaceae</taxon>
        <taxon>Caldimonas</taxon>
    </lineage>
</organism>
<dbReference type="Pfam" id="PF01545">
    <property type="entry name" value="Cation_efflux"/>
    <property type="match status" value="1"/>
</dbReference>
<protein>
    <submittedName>
        <fullName evidence="7">Cation transporter</fullName>
    </submittedName>
</protein>
<dbReference type="RefSeq" id="WP_264893588.1">
    <property type="nucleotide sequence ID" value="NZ_CP110257.1"/>
</dbReference>
<evidence type="ECO:0000313" key="7">
    <source>
        <dbReference type="EMBL" id="UZD55835.1"/>
    </source>
</evidence>
<keyword evidence="8" id="KW-1185">Reference proteome</keyword>
<feature type="transmembrane region" description="Helical" evidence="5">
    <location>
        <begin position="88"/>
        <end position="108"/>
    </location>
</feature>
<comment type="subcellular location">
    <subcellularLocation>
        <location evidence="1">Membrane</location>
        <topology evidence="1">Multi-pass membrane protein</topology>
    </subcellularLocation>
</comment>
<dbReference type="InterPro" id="IPR058533">
    <property type="entry name" value="Cation_efflux_TM"/>
</dbReference>
<evidence type="ECO:0000256" key="3">
    <source>
        <dbReference type="ARBA" id="ARBA00022989"/>
    </source>
</evidence>
<accession>A0ABY6MV01</accession>
<dbReference type="SUPFAM" id="SSF161111">
    <property type="entry name" value="Cation efflux protein transmembrane domain-like"/>
    <property type="match status" value="1"/>
</dbReference>
<feature type="transmembrane region" description="Helical" evidence="5">
    <location>
        <begin position="58"/>
        <end position="76"/>
    </location>
</feature>
<evidence type="ECO:0000259" key="6">
    <source>
        <dbReference type="Pfam" id="PF01545"/>
    </source>
</evidence>
<feature type="transmembrane region" description="Helical" evidence="5">
    <location>
        <begin position="178"/>
        <end position="196"/>
    </location>
</feature>
<evidence type="ECO:0000256" key="4">
    <source>
        <dbReference type="ARBA" id="ARBA00023136"/>
    </source>
</evidence>
<feature type="transmembrane region" description="Helical" evidence="5">
    <location>
        <begin position="155"/>
        <end position="172"/>
    </location>
</feature>
<feature type="transmembrane region" description="Helical" evidence="5">
    <location>
        <begin position="114"/>
        <end position="135"/>
    </location>
</feature>
<dbReference type="EMBL" id="CP110257">
    <property type="protein sequence ID" value="UZD55835.1"/>
    <property type="molecule type" value="Genomic_DNA"/>
</dbReference>
<keyword evidence="2 5" id="KW-0812">Transmembrane</keyword>
<gene>
    <name evidence="7" type="ORF">OMP39_04440</name>
</gene>
<sequence>MSAHCHDHCPSSAQEARDPRWRRVLWVALVVNAAMFFVELAGGLSADSASLLADAVDFAADALNYGASLLVLGMAAHWSTRLASVKGALMVGYGLVVLGRAAWSAWAGSSPQPVTMGGIGLLAFAANLTVAALLYRYRGGSANARSVWLCSRNDALGNLAIVLAALGVFGTGTAWPDLVVATLMASLGISGGWQVLRYARDERREGRVHVHG</sequence>
<feature type="domain" description="Cation efflux protein transmembrane" evidence="6">
    <location>
        <begin position="25"/>
        <end position="199"/>
    </location>
</feature>
<name>A0ABY6MV01_9BURK</name>
<keyword evidence="4 5" id="KW-0472">Membrane</keyword>
<dbReference type="Proteomes" id="UP001163266">
    <property type="component" value="Chromosome"/>
</dbReference>